<evidence type="ECO:0000313" key="2">
    <source>
        <dbReference type="Proteomes" id="UP001153076"/>
    </source>
</evidence>
<sequence>MLQHQEVTLKQPMMPRPIQYSLSGLLMQKTVWMTGAAIQLVKPDLHSLRTVLLAIPWGFGCSSSGFHLAKGREAAISAPNSPNLAHKRVSELGLSSDSGDGPCFSAFSSDGCACLPSPSTDPCVSLCLGRSVCVSTDCAGLPSPATINSGVSYLWRSLSPAALTATSLSSFWRKQPRPTSQGTTTTVAALRN</sequence>
<keyword evidence="2" id="KW-1185">Reference proteome</keyword>
<accession>A0A9Q1GNM4</accession>
<comment type="caution">
    <text evidence="1">The sequence shown here is derived from an EMBL/GenBank/DDBJ whole genome shotgun (WGS) entry which is preliminary data.</text>
</comment>
<name>A0A9Q1GNM4_9CARY</name>
<dbReference type="Proteomes" id="UP001153076">
    <property type="component" value="Unassembled WGS sequence"/>
</dbReference>
<gene>
    <name evidence="1" type="ORF">Cgig2_002561</name>
</gene>
<proteinExistence type="predicted"/>
<protein>
    <submittedName>
        <fullName evidence="1">Uncharacterized protein</fullName>
    </submittedName>
</protein>
<dbReference type="EMBL" id="JAKOGI010002002">
    <property type="protein sequence ID" value="KAJ8423298.1"/>
    <property type="molecule type" value="Genomic_DNA"/>
</dbReference>
<organism evidence="1 2">
    <name type="scientific">Carnegiea gigantea</name>
    <dbReference type="NCBI Taxonomy" id="171969"/>
    <lineage>
        <taxon>Eukaryota</taxon>
        <taxon>Viridiplantae</taxon>
        <taxon>Streptophyta</taxon>
        <taxon>Embryophyta</taxon>
        <taxon>Tracheophyta</taxon>
        <taxon>Spermatophyta</taxon>
        <taxon>Magnoliopsida</taxon>
        <taxon>eudicotyledons</taxon>
        <taxon>Gunneridae</taxon>
        <taxon>Pentapetalae</taxon>
        <taxon>Caryophyllales</taxon>
        <taxon>Cactineae</taxon>
        <taxon>Cactaceae</taxon>
        <taxon>Cactoideae</taxon>
        <taxon>Echinocereeae</taxon>
        <taxon>Carnegiea</taxon>
    </lineage>
</organism>
<dbReference type="AlphaFoldDB" id="A0A9Q1GNM4"/>
<reference evidence="1" key="1">
    <citation type="submission" date="2022-04" db="EMBL/GenBank/DDBJ databases">
        <title>Carnegiea gigantea Genome sequencing and assembly v2.</title>
        <authorList>
            <person name="Copetti D."/>
            <person name="Sanderson M.J."/>
            <person name="Burquez A."/>
            <person name="Wojciechowski M.F."/>
        </authorList>
    </citation>
    <scope>NUCLEOTIDE SEQUENCE</scope>
    <source>
        <strain evidence="1">SGP5-SGP5p</strain>
        <tissue evidence="1">Aerial part</tissue>
    </source>
</reference>
<evidence type="ECO:0000313" key="1">
    <source>
        <dbReference type="EMBL" id="KAJ8423298.1"/>
    </source>
</evidence>